<dbReference type="Proteomes" id="UP000078348">
    <property type="component" value="Unassembled WGS sequence"/>
</dbReference>
<evidence type="ECO:0000256" key="6">
    <source>
        <dbReference type="PROSITE-ProRule" id="PRU01015"/>
    </source>
</evidence>
<dbReference type="FunFam" id="3.40.50.150:FF:000003">
    <property type="entry name" value="Blast:Protein arginine N-methyltransferase 1"/>
    <property type="match status" value="1"/>
</dbReference>
<reference evidence="9 10" key="1">
    <citation type="submission" date="2016-05" db="EMBL/GenBank/DDBJ databases">
        <title>Nuclear genome of Blastocystis sp. subtype 1 NandII.</title>
        <authorList>
            <person name="Gentekaki E."/>
            <person name="Curtis B."/>
            <person name="Stairs C."/>
            <person name="Eme L."/>
            <person name="Herman E."/>
            <person name="Klimes V."/>
            <person name="Arias M.C."/>
            <person name="Elias M."/>
            <person name="Hilliou F."/>
            <person name="Klute M."/>
            <person name="Malik S.-B."/>
            <person name="Pightling A."/>
            <person name="Rachubinski R."/>
            <person name="Salas D."/>
            <person name="Schlacht A."/>
            <person name="Suga H."/>
            <person name="Archibald J."/>
            <person name="Ball S.G."/>
            <person name="Clark G."/>
            <person name="Dacks J."/>
            <person name="Van Der Giezen M."/>
            <person name="Tsaousis A."/>
            <person name="Roger A."/>
        </authorList>
    </citation>
    <scope>NUCLEOTIDE SEQUENCE [LARGE SCALE GENOMIC DNA]</scope>
    <source>
        <strain evidence="10">ATCC 50177 / NandII</strain>
    </source>
</reference>
<dbReference type="FunFam" id="2.70.160.11:FF:000001">
    <property type="entry name" value="Blast:Protein arginine N-methyltransferase 1"/>
    <property type="match status" value="1"/>
</dbReference>
<dbReference type="EMBL" id="LXWW01000568">
    <property type="protein sequence ID" value="OAO11997.1"/>
    <property type="molecule type" value="Genomic_DNA"/>
</dbReference>
<dbReference type="GO" id="GO:0042054">
    <property type="term" value="F:histone methyltransferase activity"/>
    <property type="evidence" value="ECO:0007669"/>
    <property type="project" value="TreeGrafter"/>
</dbReference>
<dbReference type="Pfam" id="PF13649">
    <property type="entry name" value="Methyltransf_25"/>
    <property type="match status" value="1"/>
</dbReference>
<evidence type="ECO:0000259" key="8">
    <source>
        <dbReference type="Pfam" id="PF22528"/>
    </source>
</evidence>
<dbReference type="PANTHER" id="PTHR11006:SF53">
    <property type="entry name" value="PROTEIN ARGININE N-METHYLTRANSFERASE 3"/>
    <property type="match status" value="1"/>
</dbReference>
<gene>
    <name evidence="9" type="ORF">AV274_6321</name>
</gene>
<evidence type="ECO:0000313" key="10">
    <source>
        <dbReference type="Proteomes" id="UP000078348"/>
    </source>
</evidence>
<dbReference type="Pfam" id="PF22528">
    <property type="entry name" value="PRMT_C"/>
    <property type="match status" value="1"/>
</dbReference>
<evidence type="ECO:0000259" key="7">
    <source>
        <dbReference type="Pfam" id="PF13649"/>
    </source>
</evidence>
<dbReference type="InterPro" id="IPR025799">
    <property type="entry name" value="Arg_MeTrfase"/>
</dbReference>
<dbReference type="InterPro" id="IPR055135">
    <property type="entry name" value="PRMT_dom"/>
</dbReference>
<dbReference type="GO" id="GO:0035242">
    <property type="term" value="F:protein-arginine omega-N asymmetric methyltransferase activity"/>
    <property type="evidence" value="ECO:0007669"/>
    <property type="project" value="UniProtKB-EC"/>
</dbReference>
<evidence type="ECO:0000256" key="5">
    <source>
        <dbReference type="ARBA" id="ARBA00049303"/>
    </source>
</evidence>
<dbReference type="SUPFAM" id="SSF53335">
    <property type="entry name" value="S-adenosyl-L-methionine-dependent methyltransferases"/>
    <property type="match status" value="1"/>
</dbReference>
<dbReference type="GO" id="GO:0032259">
    <property type="term" value="P:methylation"/>
    <property type="evidence" value="ECO:0007669"/>
    <property type="project" value="UniProtKB-KW"/>
</dbReference>
<feature type="domain" description="Methyltransferase" evidence="7">
    <location>
        <begin position="57"/>
        <end position="154"/>
    </location>
</feature>
<keyword evidence="2 6" id="KW-0489">Methyltransferase</keyword>
<dbReference type="OrthoDB" id="7848332at2759"/>
<dbReference type="CDD" id="cd02440">
    <property type="entry name" value="AdoMet_MTases"/>
    <property type="match status" value="1"/>
</dbReference>
<feature type="domain" description="Protein arginine N-methyltransferase" evidence="8">
    <location>
        <begin position="159"/>
        <end position="319"/>
    </location>
</feature>
<evidence type="ECO:0000256" key="1">
    <source>
        <dbReference type="ARBA" id="ARBA00011925"/>
    </source>
</evidence>
<sequence length="334" mass="38720">MDPTQSADTKDLTCKDYYFDSYAHFGIHEEMLKDQVRTLSYRNAILGNRDLFEGKIVLEVGAGTGIMCMFAAQAGAKHVYGIECSAIANQAVEIIKENHLEDVITIIKGKVEEVTLPVEKVDIIISEWMGYFLFYESMLDTVIYARDKWLKEGGLIFPDRAKLMLLGIEDEDYHHRTIDFWDNVYGFKMNTIKEIALFEPLVDVVPDTQPITDSCCIFDLDINTVKKEDLNFTSPFKLNCKYSEYMYALVGYFDIFFPGKEVSFSTSPYDRETHWKQTVFYFRDKIWCCCGDVLEGTVECKKVEKNPRDLDVHFSLQLNQKGHLITMDQKYRIR</sequence>
<protein>
    <recommendedName>
        <fullName evidence="1">type I protein arginine methyltransferase</fullName>
        <ecNumber evidence="1">2.1.1.319</ecNumber>
    </recommendedName>
</protein>
<evidence type="ECO:0000256" key="4">
    <source>
        <dbReference type="ARBA" id="ARBA00022691"/>
    </source>
</evidence>
<proteinExistence type="predicted"/>
<keyword evidence="3 6" id="KW-0808">Transferase</keyword>
<organism evidence="9 10">
    <name type="scientific">Blastocystis sp. subtype 1 (strain ATCC 50177 / NandII)</name>
    <dbReference type="NCBI Taxonomy" id="478820"/>
    <lineage>
        <taxon>Eukaryota</taxon>
        <taxon>Sar</taxon>
        <taxon>Stramenopiles</taxon>
        <taxon>Bigyra</taxon>
        <taxon>Opalozoa</taxon>
        <taxon>Opalinata</taxon>
        <taxon>Blastocystidae</taxon>
        <taxon>Blastocystis</taxon>
    </lineage>
</organism>
<comment type="catalytic activity">
    <reaction evidence="5">
        <text>L-arginyl-[protein] + S-adenosyl-L-methionine = N(omega)-methyl-L-arginyl-[protein] + S-adenosyl-L-homocysteine + H(+)</text>
        <dbReference type="Rhea" id="RHEA:48100"/>
        <dbReference type="Rhea" id="RHEA-COMP:10532"/>
        <dbReference type="Rhea" id="RHEA-COMP:11990"/>
        <dbReference type="ChEBI" id="CHEBI:15378"/>
        <dbReference type="ChEBI" id="CHEBI:29965"/>
        <dbReference type="ChEBI" id="CHEBI:57856"/>
        <dbReference type="ChEBI" id="CHEBI:59789"/>
        <dbReference type="ChEBI" id="CHEBI:65280"/>
    </reaction>
    <physiologicalReaction direction="left-to-right" evidence="5">
        <dbReference type="Rhea" id="RHEA:48101"/>
    </physiologicalReaction>
</comment>
<evidence type="ECO:0000313" key="9">
    <source>
        <dbReference type="EMBL" id="OAO11997.1"/>
    </source>
</evidence>
<dbReference type="AlphaFoldDB" id="A0A196S7E6"/>
<dbReference type="PROSITE" id="PS51678">
    <property type="entry name" value="SAM_MT_PRMT"/>
    <property type="match status" value="1"/>
</dbReference>
<dbReference type="InterPro" id="IPR041698">
    <property type="entry name" value="Methyltransf_25"/>
</dbReference>
<dbReference type="EC" id="2.1.1.319" evidence="1"/>
<dbReference type="Gene3D" id="3.40.50.150">
    <property type="entry name" value="Vaccinia Virus protein VP39"/>
    <property type="match status" value="1"/>
</dbReference>
<evidence type="ECO:0000256" key="3">
    <source>
        <dbReference type="ARBA" id="ARBA00022679"/>
    </source>
</evidence>
<comment type="caution">
    <text evidence="9">The sequence shown here is derived from an EMBL/GenBank/DDBJ whole genome shotgun (WGS) entry which is preliminary data.</text>
</comment>
<dbReference type="InterPro" id="IPR029063">
    <property type="entry name" value="SAM-dependent_MTases_sf"/>
</dbReference>
<keyword evidence="10" id="KW-1185">Reference proteome</keyword>
<name>A0A196S7E6_BLAHN</name>
<dbReference type="GO" id="GO:0005634">
    <property type="term" value="C:nucleus"/>
    <property type="evidence" value="ECO:0007669"/>
    <property type="project" value="TreeGrafter"/>
</dbReference>
<dbReference type="STRING" id="478820.A0A196S7E6"/>
<keyword evidence="4 6" id="KW-0949">S-adenosyl-L-methionine</keyword>
<accession>A0A196S7E6</accession>
<dbReference type="Gene3D" id="2.70.160.11">
    <property type="entry name" value="Hnrnp arginine n-methyltransferase1"/>
    <property type="match status" value="1"/>
</dbReference>
<dbReference type="PANTHER" id="PTHR11006">
    <property type="entry name" value="PROTEIN ARGININE N-METHYLTRANSFERASE"/>
    <property type="match status" value="1"/>
</dbReference>
<evidence type="ECO:0000256" key="2">
    <source>
        <dbReference type="ARBA" id="ARBA00022603"/>
    </source>
</evidence>